<dbReference type="SUPFAM" id="SSF47050">
    <property type="entry name" value="VHP, Villin headpiece domain"/>
    <property type="match status" value="1"/>
</dbReference>
<dbReference type="SUPFAM" id="SSF82754">
    <property type="entry name" value="C-terminal, gelsolin-like domain of Sec23/24"/>
    <property type="match status" value="1"/>
</dbReference>
<accession>A0A182WJT8</accession>
<dbReference type="InterPro" id="IPR036180">
    <property type="entry name" value="Gelsolin-like_dom_sf"/>
</dbReference>
<dbReference type="GO" id="GO:0008154">
    <property type="term" value="P:actin polymerization or depolymerization"/>
    <property type="evidence" value="ECO:0007669"/>
    <property type="project" value="TreeGrafter"/>
</dbReference>
<dbReference type="PANTHER" id="PTHR11977">
    <property type="entry name" value="VILLIN"/>
    <property type="match status" value="1"/>
</dbReference>
<evidence type="ECO:0000256" key="2">
    <source>
        <dbReference type="ARBA" id="ARBA00022467"/>
    </source>
</evidence>
<dbReference type="InterPro" id="IPR029006">
    <property type="entry name" value="ADF-H/Gelsolin-like_dom_sf"/>
</dbReference>
<feature type="region of interest" description="Disordered" evidence="4">
    <location>
        <begin position="1199"/>
        <end position="1240"/>
    </location>
</feature>
<evidence type="ECO:0000256" key="4">
    <source>
        <dbReference type="SAM" id="MobiDB-lite"/>
    </source>
</evidence>
<evidence type="ECO:0000256" key="3">
    <source>
        <dbReference type="ARBA" id="ARBA00023203"/>
    </source>
</evidence>
<evidence type="ECO:0000313" key="7">
    <source>
        <dbReference type="Proteomes" id="UP000075920"/>
    </source>
</evidence>
<dbReference type="VEuPathDB" id="VectorBase:AMIN010642"/>
<dbReference type="GO" id="GO:0051015">
    <property type="term" value="F:actin filament binding"/>
    <property type="evidence" value="ECO:0007669"/>
    <property type="project" value="InterPro"/>
</dbReference>
<dbReference type="GO" id="GO:0005546">
    <property type="term" value="F:phosphatidylinositol-4,5-bisphosphate binding"/>
    <property type="evidence" value="ECO:0007669"/>
    <property type="project" value="TreeGrafter"/>
</dbReference>
<dbReference type="Pfam" id="PF02209">
    <property type="entry name" value="VHP"/>
    <property type="match status" value="1"/>
</dbReference>
<dbReference type="GO" id="GO:0051014">
    <property type="term" value="P:actin filament severing"/>
    <property type="evidence" value="ECO:0007669"/>
    <property type="project" value="TreeGrafter"/>
</dbReference>
<dbReference type="SMART" id="SM00153">
    <property type="entry name" value="VHP"/>
    <property type="match status" value="1"/>
</dbReference>
<dbReference type="PANTHER" id="PTHR11977:SF45">
    <property type="entry name" value="SUPERVILLIN"/>
    <property type="match status" value="1"/>
</dbReference>
<feature type="region of interest" description="Disordered" evidence="4">
    <location>
        <begin position="36"/>
        <end position="104"/>
    </location>
</feature>
<reference evidence="6" key="2">
    <citation type="submission" date="2020-05" db="UniProtKB">
        <authorList>
            <consortium name="EnsemblMetazoa"/>
        </authorList>
    </citation>
    <scope>IDENTIFICATION</scope>
    <source>
        <strain evidence="6">MINIMUS1</strain>
    </source>
</reference>
<dbReference type="Proteomes" id="UP000075920">
    <property type="component" value="Unassembled WGS sequence"/>
</dbReference>
<feature type="domain" description="HP" evidence="5">
    <location>
        <begin position="1307"/>
        <end position="1370"/>
    </location>
</feature>
<dbReference type="EnsemblMetazoa" id="AMIN010642-RA">
    <property type="protein sequence ID" value="AMIN010642-PA"/>
    <property type="gene ID" value="AMIN010642"/>
</dbReference>
<dbReference type="SMART" id="SM00262">
    <property type="entry name" value="GEL"/>
    <property type="match status" value="3"/>
</dbReference>
<evidence type="ECO:0000259" key="5">
    <source>
        <dbReference type="PROSITE" id="PS51089"/>
    </source>
</evidence>
<dbReference type="Gene3D" id="1.10.950.10">
    <property type="entry name" value="Villin headpiece domain"/>
    <property type="match status" value="1"/>
</dbReference>
<evidence type="ECO:0000313" key="6">
    <source>
        <dbReference type="EnsemblMetazoa" id="AMIN010642-PA"/>
    </source>
</evidence>
<protein>
    <recommendedName>
        <fullName evidence="5">HP domain-containing protein</fullName>
    </recommendedName>
</protein>
<dbReference type="SUPFAM" id="SSF55753">
    <property type="entry name" value="Actin depolymerizing proteins"/>
    <property type="match status" value="4"/>
</dbReference>
<dbReference type="InterPro" id="IPR007122">
    <property type="entry name" value="Villin/Gelsolin"/>
</dbReference>
<comment type="similarity">
    <text evidence="1">Belongs to the villin/gelsolin family.</text>
</comment>
<dbReference type="InterPro" id="IPR036886">
    <property type="entry name" value="Villin_headpiece_dom_sf"/>
</dbReference>
<keyword evidence="2" id="KW-0117">Actin capping</keyword>
<reference evidence="7" key="1">
    <citation type="submission" date="2013-03" db="EMBL/GenBank/DDBJ databases">
        <title>The Genome Sequence of Anopheles minimus MINIMUS1.</title>
        <authorList>
            <consortium name="The Broad Institute Genomics Platform"/>
            <person name="Neafsey D.E."/>
            <person name="Walton C."/>
            <person name="Walker B."/>
            <person name="Young S.K."/>
            <person name="Zeng Q."/>
            <person name="Gargeya S."/>
            <person name="Fitzgerald M."/>
            <person name="Haas B."/>
            <person name="Abouelleil A."/>
            <person name="Allen A.W."/>
            <person name="Alvarado L."/>
            <person name="Arachchi H.M."/>
            <person name="Berlin A.M."/>
            <person name="Chapman S.B."/>
            <person name="Gainer-Dewar J."/>
            <person name="Goldberg J."/>
            <person name="Griggs A."/>
            <person name="Gujja S."/>
            <person name="Hansen M."/>
            <person name="Howarth C."/>
            <person name="Imamovic A."/>
            <person name="Ireland A."/>
            <person name="Larimer J."/>
            <person name="McCowan C."/>
            <person name="Murphy C."/>
            <person name="Pearson M."/>
            <person name="Poon T.W."/>
            <person name="Priest M."/>
            <person name="Roberts A."/>
            <person name="Saif S."/>
            <person name="Shea T."/>
            <person name="Sisk P."/>
            <person name="Sykes S."/>
            <person name="Wortman J."/>
            <person name="Nusbaum C."/>
            <person name="Birren B."/>
        </authorList>
    </citation>
    <scope>NUCLEOTIDE SEQUENCE [LARGE SCALE GENOMIC DNA]</scope>
    <source>
        <strain evidence="7">MINIMUS1</strain>
    </source>
</reference>
<keyword evidence="3" id="KW-0009">Actin-binding</keyword>
<feature type="compositionally biased region" description="Polar residues" evidence="4">
    <location>
        <begin position="74"/>
        <end position="95"/>
    </location>
</feature>
<name>A0A182WJT8_9DIPT</name>
<proteinExistence type="inferred from homology"/>
<sequence>YKQQQLIKSKSQSELATFIPASAIIYHNTANNAPNVPSPGLTHGGIGNSSSNALALGGIAPPPPTGTPTALATSQTNAPSSLPASYYHEQNNNHHSFGHGSGQQENEDFCFPAFGALRRCLTEEMRPDQDGSMVKSVSIAERLAALKKSGEDDWRKRVSKKDVPDDVRRENLVNNALIVAKSHESPVKNNSPRPFSRPADLEGGNISDRLGKIKTSSENWKNRIELSDATNFTVAGRMAATKSPKLPFIKSDTKQSPAMNVFRSVNPPQLGLSKSPSMMVSSVVTSSTVYGQPQQQQQSPAVPAFGTKPTSVPAQQFSSPAPAMFQQQSQQQQHRVVESLMKRSISVPGVPTGDLKTHATGSKVAIPKLDDESFGSFFGGYSGKKMVTGSITSSISSSSSSSNTEVTIGDLDTLKTTGEKLSHKKVVQGPRGRRAVSRNPLKTLAARDDLQTEYTEIKTGIADKEMRRLKLEAIAKSSNLAVEALAGLASVEDFKSVSLKSSSLPLNQSFVPYKPLMLLQVKGRRHAQTRLVEPVARSVNRGDCFILVTADRLYAFLGQYANVIERSRCKEICDQIVRDKDLGCGAAGVTLLCDGASSGAGRQAREFWTLLGRGQEDEGTEVCDSGHADEDELFEACLIETNMVYEFEDEALVPVEEYWGAIPKIAMLDPRKVLVFDFGSELYVWSGKNAASEGKRAAIRLAQELYGGGYSYEECQLNPVNFSELAGDRQRDARRLSKVGNNRPEWCLIARVTQHMETVLFREKFLDWPDVTVHFREEYTLGAGDGSTPIGADIKPLDGNQLYRGNEPYQEPNLVLENSNLGRGDFYYDQDSMRHFDVCTTSVTQWEIDEYEYKEIDGTSRGHFYADESYTVRWMYQISVTVRELSGKVSNRSTVVGRDRCAYFCWHGKGASANEKGAAALLTVELDKEKGAQVRVAQGQESAAFVRLFKVMFVHRSKRVPKNAWRLYMIAGNCPEETMCTEVEGCSMRQLRSRATMLLVHGERGKALIWQGCKASPHAKEVAANVLRTVLDQKCPELFDETLTNLSSAVMDEGHETSEFFDAVGGQNRHHYHSLLGSEQCYDFTPRIFHLTSINNGNFEATELQYALRAKDRNTAYPFRQEDLYTARQPTIFLIDNGHVLWLWQGWWPTNGDESGSDSGSGGETNHSSFDSNRSGENRWQVERRVAMETAVSYWKAKQQGRVTTNGNGHAPDARLTSTTLTDENGNDEGMDEVDAKPYDPPAVSTVQQEERAPSDLVNGFVVWAGLEPLEFIAMFPEWTERDDVAEINVQDGRKSTPQPIYDSLSLLSRKEYPLAVLLERPLPEGVDPTKLELYLHEQDYPEALGLTKPDYDQLPAWKQTKLKKERGLF</sequence>
<dbReference type="InterPro" id="IPR003128">
    <property type="entry name" value="Villin_headpiece"/>
</dbReference>
<dbReference type="GO" id="GO:0051016">
    <property type="term" value="P:barbed-end actin filament capping"/>
    <property type="evidence" value="ECO:0007669"/>
    <property type="project" value="TreeGrafter"/>
</dbReference>
<organism evidence="6 7">
    <name type="scientific">Anopheles minimus</name>
    <dbReference type="NCBI Taxonomy" id="112268"/>
    <lineage>
        <taxon>Eukaryota</taxon>
        <taxon>Metazoa</taxon>
        <taxon>Ecdysozoa</taxon>
        <taxon>Arthropoda</taxon>
        <taxon>Hexapoda</taxon>
        <taxon>Insecta</taxon>
        <taxon>Pterygota</taxon>
        <taxon>Neoptera</taxon>
        <taxon>Endopterygota</taxon>
        <taxon>Diptera</taxon>
        <taxon>Nematocera</taxon>
        <taxon>Culicoidea</taxon>
        <taxon>Culicidae</taxon>
        <taxon>Anophelinae</taxon>
        <taxon>Anopheles</taxon>
    </lineage>
</organism>
<keyword evidence="7" id="KW-1185">Reference proteome</keyword>
<feature type="region of interest" description="Disordered" evidence="4">
    <location>
        <begin position="183"/>
        <end position="209"/>
    </location>
</feature>
<dbReference type="GO" id="GO:0005737">
    <property type="term" value="C:cytoplasm"/>
    <property type="evidence" value="ECO:0007669"/>
    <property type="project" value="TreeGrafter"/>
</dbReference>
<evidence type="ECO:0000256" key="1">
    <source>
        <dbReference type="ARBA" id="ARBA00008418"/>
    </source>
</evidence>
<feature type="region of interest" description="Disordered" evidence="4">
    <location>
        <begin position="1153"/>
        <end position="1179"/>
    </location>
</feature>
<dbReference type="Gene3D" id="3.40.20.10">
    <property type="entry name" value="Severin"/>
    <property type="match status" value="5"/>
</dbReference>
<dbReference type="GO" id="GO:0015629">
    <property type="term" value="C:actin cytoskeleton"/>
    <property type="evidence" value="ECO:0007669"/>
    <property type="project" value="TreeGrafter"/>
</dbReference>
<dbReference type="PROSITE" id="PS51089">
    <property type="entry name" value="HP"/>
    <property type="match status" value="1"/>
</dbReference>